<sequence>MDKSEGAVGAEIKNIKSDEVLSLELWDYDYMSRNDKLGLFTMLVNEKGGPFRTDMLAQNDHGAKYSLEWEVR</sequence>
<accession>A0ABW9RNQ7</accession>
<dbReference type="EMBL" id="SMLW01000539">
    <property type="protein sequence ID" value="MTI25779.1"/>
    <property type="molecule type" value="Genomic_DNA"/>
</dbReference>
<organism evidence="1 2">
    <name type="scientific">Fulvivirga kasyanovii</name>
    <dbReference type="NCBI Taxonomy" id="396812"/>
    <lineage>
        <taxon>Bacteria</taxon>
        <taxon>Pseudomonadati</taxon>
        <taxon>Bacteroidota</taxon>
        <taxon>Cytophagia</taxon>
        <taxon>Cytophagales</taxon>
        <taxon>Fulvivirgaceae</taxon>
        <taxon>Fulvivirga</taxon>
    </lineage>
</organism>
<dbReference type="Proteomes" id="UP000798808">
    <property type="component" value="Unassembled WGS sequence"/>
</dbReference>
<proteinExistence type="predicted"/>
<dbReference type="RefSeq" id="WP_155172198.1">
    <property type="nucleotide sequence ID" value="NZ_BAAAFL010000008.1"/>
</dbReference>
<gene>
    <name evidence="1" type="ORF">E1163_12565</name>
</gene>
<keyword evidence="2" id="KW-1185">Reference proteome</keyword>
<protein>
    <submittedName>
        <fullName evidence="1">Uncharacterized protein</fullName>
    </submittedName>
</protein>
<reference evidence="1 2" key="1">
    <citation type="submission" date="2019-02" db="EMBL/GenBank/DDBJ databases">
        <authorList>
            <person name="Goldberg S.R."/>
            <person name="Haltli B.A."/>
            <person name="Correa H."/>
            <person name="Russell K.G."/>
        </authorList>
    </citation>
    <scope>NUCLEOTIDE SEQUENCE [LARGE SCALE GENOMIC DNA]</scope>
    <source>
        <strain evidence="1 2">JCM 16186</strain>
    </source>
</reference>
<evidence type="ECO:0000313" key="2">
    <source>
        <dbReference type="Proteomes" id="UP000798808"/>
    </source>
</evidence>
<comment type="caution">
    <text evidence="1">The sequence shown here is derived from an EMBL/GenBank/DDBJ whole genome shotgun (WGS) entry which is preliminary data.</text>
</comment>
<evidence type="ECO:0000313" key="1">
    <source>
        <dbReference type="EMBL" id="MTI25779.1"/>
    </source>
</evidence>
<name>A0ABW9RNQ7_9BACT</name>